<gene>
    <name evidence="1" type="ORF">EI983_14650</name>
</gene>
<proteinExistence type="predicted"/>
<dbReference type="KEGG" id="rom:EI983_14650"/>
<evidence type="ECO:0000313" key="1">
    <source>
        <dbReference type="EMBL" id="QGX99437.1"/>
    </source>
</evidence>
<reference evidence="2" key="1">
    <citation type="submission" date="2018-12" db="EMBL/GenBank/DDBJ databases">
        <title>Complete genome sequence of Roseovarius sp. MME-070.</title>
        <authorList>
            <person name="Nam Y.-D."/>
            <person name="Kang J."/>
            <person name="Chung W.-H."/>
            <person name="Park Y.S."/>
        </authorList>
    </citation>
    <scope>NUCLEOTIDE SEQUENCE [LARGE SCALE GENOMIC DNA]</scope>
    <source>
        <strain evidence="2">MME-070</strain>
    </source>
</reference>
<dbReference type="Proteomes" id="UP000428330">
    <property type="component" value="Chromosome"/>
</dbReference>
<name>A0A6I6IV96_9RHOB</name>
<accession>A0A6I6IV96</accession>
<keyword evidence="2" id="KW-1185">Reference proteome</keyword>
<dbReference type="RefSeq" id="WP_157708119.1">
    <property type="nucleotide sequence ID" value="NZ_CP034348.1"/>
</dbReference>
<organism evidence="1 2">
    <name type="scientific">Roseovarius faecimaris</name>
    <dbReference type="NCBI Taxonomy" id="2494550"/>
    <lineage>
        <taxon>Bacteria</taxon>
        <taxon>Pseudomonadati</taxon>
        <taxon>Pseudomonadota</taxon>
        <taxon>Alphaproteobacteria</taxon>
        <taxon>Rhodobacterales</taxon>
        <taxon>Roseobacteraceae</taxon>
        <taxon>Roseovarius</taxon>
    </lineage>
</organism>
<sequence length="129" mass="14198">MRWIFPLSALCLLTGCDTPPPEYRGIAGQRITVGQSTFDVRQDGDRALALRVNTEWAPRPEAVMPRALVAIEKSTGCRVKRMDGDQVLIEAKLDCGAGTAARDPAALEYDCDYRQLYQGRVELVCTPGI</sequence>
<evidence type="ECO:0000313" key="2">
    <source>
        <dbReference type="Proteomes" id="UP000428330"/>
    </source>
</evidence>
<dbReference type="AlphaFoldDB" id="A0A6I6IV96"/>
<dbReference type="OrthoDB" id="7864349at2"/>
<protein>
    <submittedName>
        <fullName evidence="1">Uncharacterized protein</fullName>
    </submittedName>
</protein>
<dbReference type="EMBL" id="CP034348">
    <property type="protein sequence ID" value="QGX99437.1"/>
    <property type="molecule type" value="Genomic_DNA"/>
</dbReference>
<dbReference type="PROSITE" id="PS51257">
    <property type="entry name" value="PROKAR_LIPOPROTEIN"/>
    <property type="match status" value="1"/>
</dbReference>